<evidence type="ECO:0000256" key="2">
    <source>
        <dbReference type="SAM" id="MobiDB-lite"/>
    </source>
</evidence>
<dbReference type="InterPro" id="IPR036629">
    <property type="entry name" value="YjbJ_sf"/>
</dbReference>
<evidence type="ECO:0000256" key="3">
    <source>
        <dbReference type="SAM" id="Phobius"/>
    </source>
</evidence>
<keyword evidence="3" id="KW-0812">Transmembrane</keyword>
<feature type="compositionally biased region" description="Basic and acidic residues" evidence="2">
    <location>
        <begin position="1"/>
        <end position="15"/>
    </location>
</feature>
<dbReference type="KEGG" id="amv:ACMV_23530"/>
<feature type="transmembrane region" description="Helical" evidence="3">
    <location>
        <begin position="111"/>
        <end position="128"/>
    </location>
</feature>
<dbReference type="InterPro" id="IPR050423">
    <property type="entry name" value="UPF0337_stress_rsp"/>
</dbReference>
<dbReference type="InterPro" id="IPR008462">
    <property type="entry name" value="CsbD"/>
</dbReference>
<accession>F0J1F7</accession>
<feature type="region of interest" description="Disordered" evidence="2">
    <location>
        <begin position="1"/>
        <end position="94"/>
    </location>
</feature>
<dbReference type="Pfam" id="PF05532">
    <property type="entry name" value="CsbD"/>
    <property type="match status" value="1"/>
</dbReference>
<keyword evidence="3" id="KW-1133">Transmembrane helix</keyword>
<dbReference type="PANTHER" id="PTHR34977:SF1">
    <property type="entry name" value="UPF0337 PROTEIN YJBJ"/>
    <property type="match status" value="1"/>
</dbReference>
<name>F0J1F7_ACIMA</name>
<feature type="compositionally biased region" description="Low complexity" evidence="2">
    <location>
        <begin position="62"/>
        <end position="71"/>
    </location>
</feature>
<dbReference type="Gene3D" id="1.10.1470.10">
    <property type="entry name" value="YjbJ"/>
    <property type="match status" value="1"/>
</dbReference>
<dbReference type="HOGENOM" id="CLU_135567_2_0_5"/>
<dbReference type="SUPFAM" id="SSF69047">
    <property type="entry name" value="Hypothetical protein YjbJ"/>
    <property type="match status" value="1"/>
</dbReference>
<dbReference type="Proteomes" id="UP000007100">
    <property type="component" value="Chromosome"/>
</dbReference>
<comment type="similarity">
    <text evidence="1">Belongs to the UPF0337 (CsbD) family.</text>
</comment>
<evidence type="ECO:0000256" key="1">
    <source>
        <dbReference type="ARBA" id="ARBA00009129"/>
    </source>
</evidence>
<sequence>MPKEENPMDKDEIEGGARAFAGKAEEALGEATGDEDLQREGMRHQAAGEAQKLFGAAKDAARSASHTAGAAFESVRDSVAGGAGRAPEDRAAAPASDGAAWVADFVREQPVLALFGAATLGYALAFLFHGGRR</sequence>
<organism evidence="4 5">
    <name type="scientific">Acidiphilium multivorum (strain DSM 11245 / JCM 8867 / NBRC 100883 / AIU 301)</name>
    <dbReference type="NCBI Taxonomy" id="926570"/>
    <lineage>
        <taxon>Bacteria</taxon>
        <taxon>Pseudomonadati</taxon>
        <taxon>Pseudomonadota</taxon>
        <taxon>Alphaproteobacteria</taxon>
        <taxon>Acetobacterales</taxon>
        <taxon>Acidocellaceae</taxon>
        <taxon>Acidiphilium</taxon>
    </lineage>
</organism>
<protein>
    <submittedName>
        <fullName evidence="4">Uncharacterized protein</fullName>
    </submittedName>
</protein>
<keyword evidence="5" id="KW-1185">Reference proteome</keyword>
<dbReference type="AlphaFoldDB" id="F0J1F7"/>
<dbReference type="EMBL" id="AP012035">
    <property type="protein sequence ID" value="BAJ81700.1"/>
    <property type="molecule type" value="Genomic_DNA"/>
</dbReference>
<keyword evidence="3" id="KW-0472">Membrane</keyword>
<dbReference type="OrthoDB" id="2143260at2"/>
<gene>
    <name evidence="4" type="ordered locus">ACMV_23530</name>
</gene>
<reference evidence="4 5" key="1">
    <citation type="submission" date="2010-12" db="EMBL/GenBank/DDBJ databases">
        <title>Whole genome sequence of Acidiphilium multivorum AIU301.</title>
        <authorList>
            <person name="Narita-Yamada S."/>
            <person name="Nakamura S."/>
            <person name="Ito N."/>
            <person name="Takarada H."/>
            <person name="Katano Y."/>
            <person name="Nakazawa H."/>
            <person name="Hosoyama A."/>
            <person name="Yamada R."/>
            <person name="Fujita N."/>
        </authorList>
    </citation>
    <scope>NUCLEOTIDE SEQUENCE [LARGE SCALE GENOMIC DNA]</scope>
    <source>
        <strain evidence="5">DSM 11245 / JCM 8867 / AIU301</strain>
    </source>
</reference>
<proteinExistence type="inferred from homology"/>
<dbReference type="PANTHER" id="PTHR34977">
    <property type="entry name" value="UPF0337 PROTEIN YJBJ"/>
    <property type="match status" value="1"/>
</dbReference>
<evidence type="ECO:0000313" key="4">
    <source>
        <dbReference type="EMBL" id="BAJ81700.1"/>
    </source>
</evidence>
<evidence type="ECO:0000313" key="5">
    <source>
        <dbReference type="Proteomes" id="UP000007100"/>
    </source>
</evidence>